<keyword evidence="7" id="KW-1185">Reference proteome</keyword>
<name>A0A7W9L417_9HYPH</name>
<dbReference type="InterPro" id="IPR003593">
    <property type="entry name" value="AAA+_ATPase"/>
</dbReference>
<dbReference type="InterPro" id="IPR003439">
    <property type="entry name" value="ABC_transporter-like_ATP-bd"/>
</dbReference>
<sequence length="269" mass="29754">MLAAQTAGAPPHIRLQGVRKVMKTERGAEIVALSGVDLDIAEGEFIAVIGPSGCGKTTLLNQIAGLAEPSQGRILLHGKEVHGPGRDRGVVFQGDAIFYWRTVRRNVEYGLEIQGMPKAERRDHAERYIRLVGLADFAELYPKELSGGMRKRCQIATVLANNPDVLLMDEPFGALDYPTKCQLQEEVLRIHTREPRATVFVTHDIEEALFLADRIVVMERGRIRRIVDVPFGRPRDSALRIEPAFSDLKAELWALLEGGHAPAARGHDG</sequence>
<evidence type="ECO:0000313" key="6">
    <source>
        <dbReference type="EMBL" id="MBB5755109.1"/>
    </source>
</evidence>
<evidence type="ECO:0000256" key="2">
    <source>
        <dbReference type="ARBA" id="ARBA00022448"/>
    </source>
</evidence>
<dbReference type="EMBL" id="JACHOO010000013">
    <property type="protein sequence ID" value="MBB5755109.1"/>
    <property type="molecule type" value="Genomic_DNA"/>
</dbReference>
<protein>
    <submittedName>
        <fullName evidence="6">NitT/TauT family transport system ATP-binding protein</fullName>
    </submittedName>
</protein>
<dbReference type="CDD" id="cd03293">
    <property type="entry name" value="ABC_NrtD_SsuB_transporters"/>
    <property type="match status" value="1"/>
</dbReference>
<keyword evidence="2" id="KW-0813">Transport</keyword>
<proteinExistence type="inferred from homology"/>
<dbReference type="Proteomes" id="UP000523821">
    <property type="component" value="Unassembled WGS sequence"/>
</dbReference>
<dbReference type="Gene3D" id="3.40.50.300">
    <property type="entry name" value="P-loop containing nucleotide triphosphate hydrolases"/>
    <property type="match status" value="1"/>
</dbReference>
<evidence type="ECO:0000256" key="3">
    <source>
        <dbReference type="ARBA" id="ARBA00022741"/>
    </source>
</evidence>
<evidence type="ECO:0000256" key="4">
    <source>
        <dbReference type="ARBA" id="ARBA00022840"/>
    </source>
</evidence>
<dbReference type="SMART" id="SM00382">
    <property type="entry name" value="AAA"/>
    <property type="match status" value="1"/>
</dbReference>
<reference evidence="6 7" key="1">
    <citation type="submission" date="2020-08" db="EMBL/GenBank/DDBJ databases">
        <title>Genomic Encyclopedia of Type Strains, Phase IV (KMG-IV): sequencing the most valuable type-strain genomes for metagenomic binning, comparative biology and taxonomic classification.</title>
        <authorList>
            <person name="Goeker M."/>
        </authorList>
    </citation>
    <scope>NUCLEOTIDE SEQUENCE [LARGE SCALE GENOMIC DNA]</scope>
    <source>
        <strain evidence="6 7">DSM 16268</strain>
    </source>
</reference>
<keyword evidence="4 6" id="KW-0067">ATP-binding</keyword>
<comment type="similarity">
    <text evidence="1">Belongs to the ABC transporter superfamily.</text>
</comment>
<accession>A0A7W9L417</accession>
<dbReference type="Pfam" id="PF00005">
    <property type="entry name" value="ABC_tran"/>
    <property type="match status" value="1"/>
</dbReference>
<organism evidence="6 7">
    <name type="scientific">Prosthecomicrobium pneumaticum</name>
    <dbReference type="NCBI Taxonomy" id="81895"/>
    <lineage>
        <taxon>Bacteria</taxon>
        <taxon>Pseudomonadati</taxon>
        <taxon>Pseudomonadota</taxon>
        <taxon>Alphaproteobacteria</taxon>
        <taxon>Hyphomicrobiales</taxon>
        <taxon>Kaistiaceae</taxon>
        <taxon>Prosthecomicrobium</taxon>
    </lineage>
</organism>
<dbReference type="GO" id="GO:0005524">
    <property type="term" value="F:ATP binding"/>
    <property type="evidence" value="ECO:0007669"/>
    <property type="project" value="UniProtKB-KW"/>
</dbReference>
<dbReference type="SUPFAM" id="SSF52540">
    <property type="entry name" value="P-loop containing nucleoside triphosphate hydrolases"/>
    <property type="match status" value="1"/>
</dbReference>
<gene>
    <name evidence="6" type="ORF">GGQ63_004208</name>
</gene>
<dbReference type="InterPro" id="IPR027417">
    <property type="entry name" value="P-loop_NTPase"/>
</dbReference>
<dbReference type="AlphaFoldDB" id="A0A7W9L417"/>
<dbReference type="InterPro" id="IPR050166">
    <property type="entry name" value="ABC_transporter_ATP-bind"/>
</dbReference>
<evidence type="ECO:0000256" key="1">
    <source>
        <dbReference type="ARBA" id="ARBA00005417"/>
    </source>
</evidence>
<keyword evidence="3" id="KW-0547">Nucleotide-binding</keyword>
<dbReference type="PANTHER" id="PTHR42788">
    <property type="entry name" value="TAURINE IMPORT ATP-BINDING PROTEIN-RELATED"/>
    <property type="match status" value="1"/>
</dbReference>
<dbReference type="GO" id="GO:0016887">
    <property type="term" value="F:ATP hydrolysis activity"/>
    <property type="evidence" value="ECO:0007669"/>
    <property type="project" value="InterPro"/>
</dbReference>
<dbReference type="PANTHER" id="PTHR42788:SF13">
    <property type="entry name" value="ALIPHATIC SULFONATES IMPORT ATP-BINDING PROTEIN SSUB"/>
    <property type="match status" value="1"/>
</dbReference>
<evidence type="ECO:0000259" key="5">
    <source>
        <dbReference type="PROSITE" id="PS50893"/>
    </source>
</evidence>
<feature type="domain" description="ABC transporter" evidence="5">
    <location>
        <begin position="13"/>
        <end position="245"/>
    </location>
</feature>
<dbReference type="PROSITE" id="PS50893">
    <property type="entry name" value="ABC_TRANSPORTER_2"/>
    <property type="match status" value="1"/>
</dbReference>
<comment type="caution">
    <text evidence="6">The sequence shown here is derived from an EMBL/GenBank/DDBJ whole genome shotgun (WGS) entry which is preliminary data.</text>
</comment>
<evidence type="ECO:0000313" key="7">
    <source>
        <dbReference type="Proteomes" id="UP000523821"/>
    </source>
</evidence>